<name>R1GGJ3_9PSEU</name>
<dbReference type="OrthoDB" id="129343at2"/>
<keyword evidence="3" id="KW-1185">Reference proteome</keyword>
<dbReference type="Pfam" id="PF12680">
    <property type="entry name" value="SnoaL_2"/>
    <property type="match status" value="1"/>
</dbReference>
<dbReference type="SUPFAM" id="SSF54427">
    <property type="entry name" value="NTF2-like"/>
    <property type="match status" value="1"/>
</dbReference>
<dbReference type="Proteomes" id="UP000014139">
    <property type="component" value="Unassembled WGS sequence"/>
</dbReference>
<evidence type="ECO:0000259" key="1">
    <source>
        <dbReference type="Pfam" id="PF12680"/>
    </source>
</evidence>
<dbReference type="PATRIC" id="fig|1292037.4.peg.329"/>
<evidence type="ECO:0000313" key="3">
    <source>
        <dbReference type="Proteomes" id="UP000014139"/>
    </source>
</evidence>
<dbReference type="InterPro" id="IPR037401">
    <property type="entry name" value="SnoaL-like"/>
</dbReference>
<feature type="domain" description="SnoaL-like" evidence="1">
    <location>
        <begin position="15"/>
        <end position="98"/>
    </location>
</feature>
<organism evidence="2 3">
    <name type="scientific">Amycolatopsis vancoresmycina DSM 44592</name>
    <dbReference type="NCBI Taxonomy" id="1292037"/>
    <lineage>
        <taxon>Bacteria</taxon>
        <taxon>Bacillati</taxon>
        <taxon>Actinomycetota</taxon>
        <taxon>Actinomycetes</taxon>
        <taxon>Pseudonocardiales</taxon>
        <taxon>Pseudonocardiaceae</taxon>
        <taxon>Amycolatopsis</taxon>
    </lineage>
</organism>
<dbReference type="InterPro" id="IPR032710">
    <property type="entry name" value="NTF2-like_dom_sf"/>
</dbReference>
<sequence length="105" mass="11423">MSETNRTIVVTCLEDLFVRKDFDAAKAALHPDFVTHSPGLPSGREAFTDAVRNSPLAGAAAQIQHVVAEDDLVVVHLRVGDTAVVDILRVEDGLLVEHWDVKQPV</sequence>
<dbReference type="RefSeq" id="WP_003055976.1">
    <property type="nucleotide sequence ID" value="NZ_AOUO01000018.1"/>
</dbReference>
<dbReference type="EMBL" id="AOUO01000018">
    <property type="protein sequence ID" value="EOD70308.1"/>
    <property type="molecule type" value="Genomic_DNA"/>
</dbReference>
<gene>
    <name evidence="2" type="ORF">H480_01662</name>
</gene>
<protein>
    <recommendedName>
        <fullName evidence="1">SnoaL-like domain-containing protein</fullName>
    </recommendedName>
</protein>
<accession>R1GGJ3</accession>
<comment type="caution">
    <text evidence="2">The sequence shown here is derived from an EMBL/GenBank/DDBJ whole genome shotgun (WGS) entry which is preliminary data.</text>
</comment>
<dbReference type="AlphaFoldDB" id="R1GGJ3"/>
<evidence type="ECO:0000313" key="2">
    <source>
        <dbReference type="EMBL" id="EOD70308.1"/>
    </source>
</evidence>
<reference evidence="2 3" key="1">
    <citation type="submission" date="2013-02" db="EMBL/GenBank/DDBJ databases">
        <title>Draft genome sequence of Amycolatopsis vancoresmycina strain DSM 44592T.</title>
        <authorList>
            <person name="Kumar S."/>
            <person name="Kaur N."/>
            <person name="Kaur C."/>
            <person name="Raghava G.P.S."/>
            <person name="Mayilraj S."/>
        </authorList>
    </citation>
    <scope>NUCLEOTIDE SEQUENCE [LARGE SCALE GENOMIC DNA]</scope>
    <source>
        <strain evidence="2 3">DSM 44592</strain>
    </source>
</reference>
<proteinExistence type="predicted"/>
<dbReference type="Gene3D" id="3.10.450.50">
    <property type="match status" value="1"/>
</dbReference>
<dbReference type="eggNOG" id="COG4922">
    <property type="taxonomic scope" value="Bacteria"/>
</dbReference>